<dbReference type="Gene3D" id="1.20.1280.50">
    <property type="match status" value="1"/>
</dbReference>
<comment type="caution">
    <text evidence="1">The sequence shown here is derived from an EMBL/GenBank/DDBJ whole genome shotgun (WGS) entry which is preliminary data.</text>
</comment>
<keyword evidence="2" id="KW-1185">Reference proteome</keyword>
<dbReference type="OrthoDB" id="696885at2759"/>
<dbReference type="EMBL" id="JACEFO010001753">
    <property type="protein sequence ID" value="KAF8711276.1"/>
    <property type="molecule type" value="Genomic_DNA"/>
</dbReference>
<gene>
    <name evidence="1" type="ORF">HU200_029297</name>
</gene>
<evidence type="ECO:0008006" key="3">
    <source>
        <dbReference type="Google" id="ProtNLM"/>
    </source>
</evidence>
<sequence length="298" mass="33316">MATTAPANNAASPRWSDLPFDLLCDISSRLHVATDYIRFHAVCQPWHDTLPPLPCRPAFLPLLLAPADAIGHQTARCIFSPKCSRRRSAAVQIAVGRRVWVMSLDGASTSFFLLAISRESTSLVNPLSGSTVAALPPLPDGVKYVSGVVYVDGTVFLFGLFPEKMAFWTPIFVALLRPGSTVWTSARTHHRLIHDVRNLDRRPLYGGTWSKSPLERCRVFRYSFHEDVSEFVEQLPAQWNCEAGMWFSPQPDIATTEEIKGRLGALNRKAAKPKQQFAADFRIYVGNLSRKLDSHRLQ</sequence>
<dbReference type="PANTHER" id="PTHR33110:SF134">
    <property type="entry name" value="OS09G0565350 PROTEIN"/>
    <property type="match status" value="1"/>
</dbReference>
<dbReference type="Proteomes" id="UP000636709">
    <property type="component" value="Unassembled WGS sequence"/>
</dbReference>
<dbReference type="PANTHER" id="PTHR33110">
    <property type="entry name" value="F-BOX/KELCH-REPEAT PROTEIN-RELATED"/>
    <property type="match status" value="1"/>
</dbReference>
<evidence type="ECO:0000313" key="1">
    <source>
        <dbReference type="EMBL" id="KAF8711276.1"/>
    </source>
</evidence>
<accession>A0A835BZ07</accession>
<protein>
    <recommendedName>
        <fullName evidence="3">DUF295 domain-containing protein</fullName>
    </recommendedName>
</protein>
<proteinExistence type="predicted"/>
<name>A0A835BZ07_9POAL</name>
<reference evidence="1" key="1">
    <citation type="submission" date="2020-07" db="EMBL/GenBank/DDBJ databases">
        <title>Genome sequence and genetic diversity analysis of an under-domesticated orphan crop, white fonio (Digitaria exilis).</title>
        <authorList>
            <person name="Bennetzen J.L."/>
            <person name="Chen S."/>
            <person name="Ma X."/>
            <person name="Wang X."/>
            <person name="Yssel A.E.J."/>
            <person name="Chaluvadi S.R."/>
            <person name="Johnson M."/>
            <person name="Gangashetty P."/>
            <person name="Hamidou F."/>
            <person name="Sanogo M.D."/>
            <person name="Zwaenepoel A."/>
            <person name="Wallace J."/>
            <person name="Van De Peer Y."/>
            <person name="Van Deynze A."/>
        </authorList>
    </citation>
    <scope>NUCLEOTIDE SEQUENCE</scope>
    <source>
        <tissue evidence="1">Leaves</tissue>
    </source>
</reference>
<dbReference type="AlphaFoldDB" id="A0A835BZ07"/>
<evidence type="ECO:0000313" key="2">
    <source>
        <dbReference type="Proteomes" id="UP000636709"/>
    </source>
</evidence>
<organism evidence="1 2">
    <name type="scientific">Digitaria exilis</name>
    <dbReference type="NCBI Taxonomy" id="1010633"/>
    <lineage>
        <taxon>Eukaryota</taxon>
        <taxon>Viridiplantae</taxon>
        <taxon>Streptophyta</taxon>
        <taxon>Embryophyta</taxon>
        <taxon>Tracheophyta</taxon>
        <taxon>Spermatophyta</taxon>
        <taxon>Magnoliopsida</taxon>
        <taxon>Liliopsida</taxon>
        <taxon>Poales</taxon>
        <taxon>Poaceae</taxon>
        <taxon>PACMAD clade</taxon>
        <taxon>Panicoideae</taxon>
        <taxon>Panicodae</taxon>
        <taxon>Paniceae</taxon>
        <taxon>Anthephorinae</taxon>
        <taxon>Digitaria</taxon>
    </lineage>
</organism>